<dbReference type="InterPro" id="IPR029057">
    <property type="entry name" value="PRTase-like"/>
</dbReference>
<keyword evidence="5" id="KW-1185">Reference proteome</keyword>
<gene>
    <name evidence="4" type="ORF">SAMN04515656_1316</name>
</gene>
<dbReference type="InterPro" id="IPR000836">
    <property type="entry name" value="PRTase_dom"/>
</dbReference>
<proteinExistence type="inferred from homology"/>
<evidence type="ECO:0000256" key="1">
    <source>
        <dbReference type="ARBA" id="ARBA00008007"/>
    </source>
</evidence>
<evidence type="ECO:0000259" key="2">
    <source>
        <dbReference type="Pfam" id="PF00156"/>
    </source>
</evidence>
<evidence type="ECO:0000313" key="5">
    <source>
        <dbReference type="Proteomes" id="UP000199394"/>
    </source>
</evidence>
<organism evidence="4 5">
    <name type="scientific">Eubacterium aggregans</name>
    <dbReference type="NCBI Taxonomy" id="81409"/>
    <lineage>
        <taxon>Bacteria</taxon>
        <taxon>Bacillati</taxon>
        <taxon>Bacillota</taxon>
        <taxon>Clostridia</taxon>
        <taxon>Eubacteriales</taxon>
        <taxon>Eubacteriaceae</taxon>
        <taxon>Eubacterium</taxon>
    </lineage>
</organism>
<dbReference type="STRING" id="81409.SAMN04515656_1316"/>
<dbReference type="SUPFAM" id="SSF53271">
    <property type="entry name" value="PRTase-like"/>
    <property type="match status" value="1"/>
</dbReference>
<evidence type="ECO:0000259" key="3">
    <source>
        <dbReference type="Pfam" id="PF18912"/>
    </source>
</evidence>
<feature type="domain" description="Double zinc ribbon" evidence="3">
    <location>
        <begin position="10"/>
        <end position="67"/>
    </location>
</feature>
<dbReference type="PANTHER" id="PTHR47505:SF1">
    <property type="entry name" value="DNA UTILIZATION PROTEIN YHGH"/>
    <property type="match status" value="1"/>
</dbReference>
<dbReference type="PANTHER" id="PTHR47505">
    <property type="entry name" value="DNA UTILIZATION PROTEIN YHGH"/>
    <property type="match status" value="1"/>
</dbReference>
<dbReference type="OrthoDB" id="9779910at2"/>
<protein>
    <submittedName>
        <fullName evidence="4">ComF family protein</fullName>
    </submittedName>
</protein>
<reference evidence="4 5" key="1">
    <citation type="submission" date="2016-10" db="EMBL/GenBank/DDBJ databases">
        <authorList>
            <person name="de Groot N.N."/>
        </authorList>
    </citation>
    <scope>NUCLEOTIDE SEQUENCE [LARGE SCALE GENOMIC DNA]</scope>
    <source>
        <strain evidence="4 5">SR12</strain>
    </source>
</reference>
<evidence type="ECO:0000313" key="4">
    <source>
        <dbReference type="EMBL" id="SEA79060.1"/>
    </source>
</evidence>
<dbReference type="EMBL" id="FNRK01000031">
    <property type="protein sequence ID" value="SEA79060.1"/>
    <property type="molecule type" value="Genomic_DNA"/>
</dbReference>
<dbReference type="Gene3D" id="3.40.50.2020">
    <property type="match status" value="1"/>
</dbReference>
<dbReference type="Pfam" id="PF00156">
    <property type="entry name" value="Pribosyltran"/>
    <property type="match status" value="1"/>
</dbReference>
<name>A0A1H4E3A0_9FIRM</name>
<dbReference type="Proteomes" id="UP000199394">
    <property type="component" value="Unassembled WGS sequence"/>
</dbReference>
<dbReference type="Pfam" id="PF18912">
    <property type="entry name" value="DZR_2"/>
    <property type="match status" value="1"/>
</dbReference>
<accession>A0A1H4E3A0</accession>
<dbReference type="CDD" id="cd06223">
    <property type="entry name" value="PRTases_typeI"/>
    <property type="match status" value="1"/>
</dbReference>
<dbReference type="AlphaFoldDB" id="A0A1H4E3A0"/>
<feature type="domain" description="Phosphoribosyltransferase" evidence="2">
    <location>
        <begin position="118"/>
        <end position="241"/>
    </location>
</feature>
<sequence length="246" mass="26985">MSAWGRIVKKALFPENGTCPVCGRVLFSRDHFLCSRCQEDLPLNQGETCLICGRHLINGEAIRCRDCSQVVDLGFQAGCVWLDYTENAKPLVYGMKFQGRRGLCHWVGQQMADMVMAAPWFSEIDRIIPVPLHESRLSERGYNQSMEIAQGLSREIEVQTGQIIPAAEGLVRIVPTPHQIGQSRRERLKLLSSVFENSPEVDVRGQRVLLVDDVITTGATLRACATALLSAGAQTVFIAACAGGGA</sequence>
<dbReference type="InterPro" id="IPR044005">
    <property type="entry name" value="DZR_2"/>
</dbReference>
<comment type="similarity">
    <text evidence="1">Belongs to the ComF/GntX family.</text>
</comment>
<dbReference type="InterPro" id="IPR051910">
    <property type="entry name" value="ComF/GntX_DNA_util-trans"/>
</dbReference>
<dbReference type="RefSeq" id="WP_090309467.1">
    <property type="nucleotide sequence ID" value="NZ_FNRK01000031.1"/>
</dbReference>